<evidence type="ECO:0000313" key="4">
    <source>
        <dbReference type="Proteomes" id="UP000078454"/>
    </source>
</evidence>
<evidence type="ECO:0000313" key="3">
    <source>
        <dbReference type="EMBL" id="OAS16431.1"/>
    </source>
</evidence>
<dbReference type="AlphaFoldDB" id="A0A198A5V0"/>
<evidence type="ECO:0000259" key="1">
    <source>
        <dbReference type="Pfam" id="PF00534"/>
    </source>
</evidence>
<keyword evidence="3" id="KW-0808">Transferase</keyword>
<dbReference type="InterPro" id="IPR050194">
    <property type="entry name" value="Glycosyltransferase_grp1"/>
</dbReference>
<dbReference type="EMBL" id="LYPB01000076">
    <property type="protein sequence ID" value="OAS16431.1"/>
    <property type="molecule type" value="Genomic_DNA"/>
</dbReference>
<gene>
    <name evidence="3" type="ORF">A8708_20710</name>
</gene>
<name>A0A198A5V0_9BACL</name>
<dbReference type="CDD" id="cd03814">
    <property type="entry name" value="GT4-like"/>
    <property type="match status" value="1"/>
</dbReference>
<dbReference type="Pfam" id="PF00534">
    <property type="entry name" value="Glycos_transf_1"/>
    <property type="match status" value="1"/>
</dbReference>
<protein>
    <submittedName>
        <fullName evidence="3">Glycosyl transferase</fullName>
    </submittedName>
</protein>
<feature type="domain" description="Glycosyltransferase subfamily 4-like N-terminal" evidence="2">
    <location>
        <begin position="15"/>
        <end position="178"/>
    </location>
</feature>
<dbReference type="PANTHER" id="PTHR45947">
    <property type="entry name" value="SULFOQUINOVOSYL TRANSFERASE SQD2"/>
    <property type="match status" value="1"/>
</dbReference>
<organism evidence="3 4">
    <name type="scientific">Paenibacillus oryzisoli</name>
    <dbReference type="NCBI Taxonomy" id="1850517"/>
    <lineage>
        <taxon>Bacteria</taxon>
        <taxon>Bacillati</taxon>
        <taxon>Bacillota</taxon>
        <taxon>Bacilli</taxon>
        <taxon>Bacillales</taxon>
        <taxon>Paenibacillaceae</taxon>
        <taxon>Paenibacillus</taxon>
    </lineage>
</organism>
<dbReference type="STRING" id="1850517.A8708_20710"/>
<dbReference type="Pfam" id="PF13439">
    <property type="entry name" value="Glyco_transf_4"/>
    <property type="match status" value="1"/>
</dbReference>
<dbReference type="Proteomes" id="UP000078454">
    <property type="component" value="Unassembled WGS sequence"/>
</dbReference>
<evidence type="ECO:0000259" key="2">
    <source>
        <dbReference type="Pfam" id="PF13439"/>
    </source>
</evidence>
<dbReference type="GO" id="GO:0016758">
    <property type="term" value="F:hexosyltransferase activity"/>
    <property type="evidence" value="ECO:0007669"/>
    <property type="project" value="TreeGrafter"/>
</dbReference>
<sequence length="385" mass="43555">MRLALFTDTFVPQMNGVALTLGRLTDYLNRRGIEHLVFSPKSTADMVYSDPIRPVTSIPFFLYPECRLALPNLAAIRTELDRFGPDLLHLATPFNLGLCGLHYARKHRISHVASYHTHFDRYLAYYHMKAAIPLYWSYMKWFHHSCDATFAPSRDTLDILQEQGIDRLLLWTRGVDCALYSPDKKSVDVRERYGITAPYLLLYVGRIAPEKDIDTLSAIMKLLPDSVKAQVHWLIVGDGPQLHELRESAPSNVTFAGYKSGEELAQIYASADLFVFPSSTETFGNVVQEAMASGLPVIAANSGGVREMVSSGENGMLCAPRQPQSFVQEIISLVEDSDRMAKFRFKAREFALGRSWHAIFDQLLHDYEMIIDFRRIGKKSGFYSA</sequence>
<reference evidence="3 4" key="1">
    <citation type="submission" date="2016-05" db="EMBL/GenBank/DDBJ databases">
        <title>Paenibacillus sp. 1ZS3-15 nov., isolated from the rhizosphere soil.</title>
        <authorList>
            <person name="Zhang X.X."/>
            <person name="Zhang J."/>
        </authorList>
    </citation>
    <scope>NUCLEOTIDE SEQUENCE [LARGE SCALE GENOMIC DNA]</scope>
    <source>
        <strain evidence="3 4">1ZS3-15</strain>
    </source>
</reference>
<dbReference type="PANTHER" id="PTHR45947:SF3">
    <property type="entry name" value="SULFOQUINOVOSYL TRANSFERASE SQD2"/>
    <property type="match status" value="1"/>
</dbReference>
<dbReference type="InterPro" id="IPR001296">
    <property type="entry name" value="Glyco_trans_1"/>
</dbReference>
<dbReference type="InterPro" id="IPR028098">
    <property type="entry name" value="Glyco_trans_4-like_N"/>
</dbReference>
<accession>A0A198A5V0</accession>
<feature type="domain" description="Glycosyl transferase family 1" evidence="1">
    <location>
        <begin position="196"/>
        <end position="349"/>
    </location>
</feature>
<comment type="caution">
    <text evidence="3">The sequence shown here is derived from an EMBL/GenBank/DDBJ whole genome shotgun (WGS) entry which is preliminary data.</text>
</comment>
<dbReference type="OrthoDB" id="9802525at2"/>
<dbReference type="RefSeq" id="WP_068667488.1">
    <property type="nucleotide sequence ID" value="NZ_LYPB01000076.1"/>
</dbReference>
<keyword evidence="4" id="KW-1185">Reference proteome</keyword>
<dbReference type="SUPFAM" id="SSF53756">
    <property type="entry name" value="UDP-Glycosyltransferase/glycogen phosphorylase"/>
    <property type="match status" value="1"/>
</dbReference>
<dbReference type="Gene3D" id="3.40.50.2000">
    <property type="entry name" value="Glycogen Phosphorylase B"/>
    <property type="match status" value="2"/>
</dbReference>
<proteinExistence type="predicted"/>